<dbReference type="AlphaFoldDB" id="A0A1X7GUI3"/>
<name>A0A1X7GUI3_9PROT</name>
<dbReference type="InterPro" id="IPR029055">
    <property type="entry name" value="Ntn_hydrolases_N"/>
</dbReference>
<accession>A0A1X7GUI3</accession>
<feature type="compositionally biased region" description="Pro residues" evidence="6">
    <location>
        <begin position="57"/>
        <end position="83"/>
    </location>
</feature>
<reference evidence="8 9" key="1">
    <citation type="submission" date="2017-04" db="EMBL/GenBank/DDBJ databases">
        <authorList>
            <person name="Afonso C.L."/>
            <person name="Miller P.J."/>
            <person name="Scott M.A."/>
            <person name="Spackman E."/>
            <person name="Goraichik I."/>
            <person name="Dimitrov K.M."/>
            <person name="Suarez D.L."/>
            <person name="Swayne D.E."/>
        </authorList>
    </citation>
    <scope>NUCLEOTIDE SEQUENCE [LARGE SCALE GENOMIC DNA]</scope>
    <source>
        <strain evidence="8 9">A2P</strain>
    </source>
</reference>
<dbReference type="InterPro" id="IPR023343">
    <property type="entry name" value="Penicillin_amidase_dom1"/>
</dbReference>
<dbReference type="GO" id="GO:0046872">
    <property type="term" value="F:metal ion binding"/>
    <property type="evidence" value="ECO:0007669"/>
    <property type="project" value="UniProtKB-KW"/>
</dbReference>
<evidence type="ECO:0000256" key="5">
    <source>
        <dbReference type="PIRSR" id="PIRSR001227-2"/>
    </source>
</evidence>
<feature type="binding site" evidence="5">
    <location>
        <position position="478"/>
    </location>
    <ligand>
        <name>Ca(2+)</name>
        <dbReference type="ChEBI" id="CHEBI:29108"/>
    </ligand>
</feature>
<dbReference type="InterPro" id="IPR014395">
    <property type="entry name" value="Pen/GL7ACA/AHL_acylase"/>
</dbReference>
<evidence type="ECO:0000256" key="1">
    <source>
        <dbReference type="ARBA" id="ARBA00006586"/>
    </source>
</evidence>
<dbReference type="Proteomes" id="UP000192936">
    <property type="component" value="Unassembled WGS sequence"/>
</dbReference>
<dbReference type="InterPro" id="IPR043147">
    <property type="entry name" value="Penicillin_amidase_A-knob"/>
</dbReference>
<feature type="region of interest" description="Disordered" evidence="6">
    <location>
        <begin position="27"/>
        <end position="149"/>
    </location>
</feature>
<evidence type="ECO:0000256" key="4">
    <source>
        <dbReference type="PIRSR" id="PIRSR001227-1"/>
    </source>
</evidence>
<organism evidence="8 9">
    <name type="scientific">Azospirillum oryzae</name>
    <dbReference type="NCBI Taxonomy" id="286727"/>
    <lineage>
        <taxon>Bacteria</taxon>
        <taxon>Pseudomonadati</taxon>
        <taxon>Pseudomonadota</taxon>
        <taxon>Alphaproteobacteria</taxon>
        <taxon>Rhodospirillales</taxon>
        <taxon>Azospirillaceae</taxon>
        <taxon>Azospirillum</taxon>
    </lineage>
</organism>
<proteinExistence type="inferred from homology"/>
<protein>
    <submittedName>
        <fullName evidence="8">Penicillin amidase</fullName>
    </submittedName>
</protein>
<evidence type="ECO:0000256" key="2">
    <source>
        <dbReference type="ARBA" id="ARBA00022801"/>
    </source>
</evidence>
<keyword evidence="7" id="KW-1133">Transmembrane helix</keyword>
<feature type="transmembrane region" description="Helical" evidence="7">
    <location>
        <begin position="154"/>
        <end position="179"/>
    </location>
</feature>
<feature type="active site" description="Nucleophile" evidence="4">
    <location>
        <position position="403"/>
    </location>
</feature>
<dbReference type="Gene3D" id="2.30.120.10">
    <property type="match status" value="1"/>
</dbReference>
<comment type="similarity">
    <text evidence="1">Belongs to the peptidase S45 family.</text>
</comment>
<feature type="binding site" evidence="5">
    <location>
        <position position="475"/>
    </location>
    <ligand>
        <name>Ca(2+)</name>
        <dbReference type="ChEBI" id="CHEBI:29108"/>
    </ligand>
</feature>
<dbReference type="STRING" id="286727.SAMN02982917_4389"/>
<dbReference type="Gene3D" id="1.10.1400.10">
    <property type="match status" value="1"/>
</dbReference>
<dbReference type="PANTHER" id="PTHR34218:SF4">
    <property type="entry name" value="ACYL-HOMOSERINE LACTONE ACYLASE QUIP"/>
    <property type="match status" value="1"/>
</dbReference>
<dbReference type="CDD" id="cd03747">
    <property type="entry name" value="Ntn_PGA_like"/>
    <property type="match status" value="1"/>
</dbReference>
<dbReference type="InterPro" id="IPR043146">
    <property type="entry name" value="Penicillin_amidase_N_B-knob"/>
</dbReference>
<feature type="binding site" evidence="5">
    <location>
        <position position="344"/>
    </location>
    <ligand>
        <name>Ca(2+)</name>
        <dbReference type="ChEBI" id="CHEBI:29108"/>
    </ligand>
</feature>
<dbReference type="GO" id="GO:0017000">
    <property type="term" value="P:antibiotic biosynthetic process"/>
    <property type="evidence" value="ECO:0007669"/>
    <property type="project" value="InterPro"/>
</dbReference>
<feature type="compositionally biased region" description="Pro residues" evidence="6">
    <location>
        <begin position="28"/>
        <end position="38"/>
    </location>
</feature>
<keyword evidence="2" id="KW-0378">Hydrolase</keyword>
<keyword evidence="5" id="KW-0479">Metal-binding</keyword>
<keyword evidence="3" id="KW-0865">Zymogen</keyword>
<dbReference type="InterPro" id="IPR002692">
    <property type="entry name" value="S45"/>
</dbReference>
<dbReference type="Gene3D" id="3.60.20.10">
    <property type="entry name" value="Glutamine Phosphoribosylpyrophosphate, subunit 1, domain 1"/>
    <property type="match status" value="1"/>
</dbReference>
<feature type="compositionally biased region" description="Pro residues" evidence="6">
    <location>
        <begin position="90"/>
        <end position="142"/>
    </location>
</feature>
<evidence type="ECO:0000256" key="3">
    <source>
        <dbReference type="ARBA" id="ARBA00023145"/>
    </source>
</evidence>
<gene>
    <name evidence="8" type="ORF">SAMN02982917_4389</name>
</gene>
<keyword evidence="7" id="KW-0472">Membrane</keyword>
<dbReference type="GO" id="GO:0016811">
    <property type="term" value="F:hydrolase activity, acting on carbon-nitrogen (but not peptide) bonds, in linear amides"/>
    <property type="evidence" value="ECO:0007669"/>
    <property type="project" value="InterPro"/>
</dbReference>
<evidence type="ECO:0000313" key="8">
    <source>
        <dbReference type="EMBL" id="SMF74884.1"/>
    </source>
</evidence>
<dbReference type="OrthoDB" id="9760084at2"/>
<sequence length="952" mass="103758">MLRRSLIRAGETCAFHLRAALARALSRPAPPAAPPAAPPYDGYPVPPQQQPVQYPGAPYPGAPYPQPPQQPVYPPDGFPPNAYPPGTHLPAPPPMGAQPPGQPYPYPQQPAPPYGVQPPQAVPPYAPPPQYPPQTAPSGRPPGRPRLRLPRGRWGKVAVVAGVLVLLPPVTLFGAYWWMRAQQPQTSGTIAIPGSGAPAEIVRDRQGVVHIFAATERDAYRALGYAHAQDRLWQMETMRRAGAGRLAELIGIKYGDFALRTDRLMRTLGVRRSAEAMEATLSPEARTAFEAYAEGVNAYLATRSEALPVEFQLLRHTPEPWTVADSLVWAKLMALQLSANYRDELFRSRVLERLSPTQVDDLFPPDAPGAPTTLATDLRGMDLRETVRRTLAALPQMGFDTASNEWVLTGARTTTGKPILANDPHLGLEAPILWYLTRIVTPDLTVTGATVPGVPLTILGHNGKVAWGFTTTHSDTQDLFVEKPDPQDPARYLTPDGSQPFETHAETIAIAGEQSQTLTVRSTRHGPVISDLDAAPAGTAPGPVLSLSFPGLADDDTSAEALYRLNHAETAEAAREALRLHVAPQQNIVYADVGGTVGFISAGRVPIRRKGDGRVPVPGWTGEYDWTGFLPYYALPQSVNPPSGQFVNANNAVVGHDYPYRLATEWPDPSRAKRIVEMLGTGRFSVEDVARQQMDIVSLPARDFLPELLKYPSPPGLASDAAALLRSWDGRMDRNRPEPLIFTAWMRELVRAVFADELGPDFASYWELRPEALRHVLDERPEWCDDVTTPQKESCADMIGRSLEASVAMLAERHGSSPKSWRWGDDHKAALVHRMLSRLPLIGGTADLSVETDGGFFTVNRGTTSTRDPANPFRHVHGAGFRAVYDLADLDNSRFVIATGQSGNIWSRHWGDLVGLWRDGGSLRLAGDRGTLLSAGAEVLTLTPRNTGTAKK</sequence>
<comment type="cofactor">
    <cofactor evidence="5">
        <name>Ca(2+)</name>
        <dbReference type="ChEBI" id="CHEBI:29108"/>
    </cofactor>
    <text evidence="5">Binds 1 Ca(2+) ion per dimer.</text>
</comment>
<evidence type="ECO:0000256" key="7">
    <source>
        <dbReference type="SAM" id="Phobius"/>
    </source>
</evidence>
<dbReference type="Gene3D" id="1.10.439.10">
    <property type="entry name" value="Penicillin Amidohydrolase, domain 1"/>
    <property type="match status" value="1"/>
</dbReference>
<dbReference type="PIRSF" id="PIRSF001227">
    <property type="entry name" value="Pen_acylase"/>
    <property type="match status" value="1"/>
</dbReference>
<evidence type="ECO:0000313" key="9">
    <source>
        <dbReference type="Proteomes" id="UP000192936"/>
    </source>
</evidence>
<dbReference type="PANTHER" id="PTHR34218">
    <property type="entry name" value="PEPTIDASE S45 PENICILLIN AMIDASE"/>
    <property type="match status" value="1"/>
</dbReference>
<dbReference type="SUPFAM" id="SSF56235">
    <property type="entry name" value="N-terminal nucleophile aminohydrolases (Ntn hydrolases)"/>
    <property type="match status" value="1"/>
</dbReference>
<keyword evidence="5" id="KW-0106">Calcium</keyword>
<keyword evidence="7" id="KW-0812">Transmembrane</keyword>
<evidence type="ECO:0000256" key="6">
    <source>
        <dbReference type="SAM" id="MobiDB-lite"/>
    </source>
</evidence>
<dbReference type="Pfam" id="PF01804">
    <property type="entry name" value="Penicil_amidase"/>
    <property type="match status" value="1"/>
</dbReference>
<dbReference type="EMBL" id="FXAK01000007">
    <property type="protein sequence ID" value="SMF74884.1"/>
    <property type="molecule type" value="Genomic_DNA"/>
</dbReference>